<feature type="region of interest" description="Disordered" evidence="1">
    <location>
        <begin position="36"/>
        <end position="56"/>
    </location>
</feature>
<dbReference type="InterPro" id="IPR036047">
    <property type="entry name" value="F-box-like_dom_sf"/>
</dbReference>
<gene>
    <name evidence="3" type="ORF">BAE44_0008356</name>
</gene>
<evidence type="ECO:0000256" key="1">
    <source>
        <dbReference type="SAM" id="MobiDB-lite"/>
    </source>
</evidence>
<dbReference type="PANTHER" id="PTHR34591:SF58">
    <property type="entry name" value="F-BOX DOMAIN-CONTAINING PROTEIN"/>
    <property type="match status" value="1"/>
</dbReference>
<feature type="domain" description="F-box" evidence="2">
    <location>
        <begin position="142"/>
        <end position="182"/>
    </location>
</feature>
<evidence type="ECO:0000313" key="4">
    <source>
        <dbReference type="Proteomes" id="UP000095767"/>
    </source>
</evidence>
<keyword evidence="4" id="KW-1185">Reference proteome</keyword>
<evidence type="ECO:0000259" key="2">
    <source>
        <dbReference type="SMART" id="SM00256"/>
    </source>
</evidence>
<protein>
    <recommendedName>
        <fullName evidence="2">F-box domain-containing protein</fullName>
    </recommendedName>
</protein>
<dbReference type="Pfam" id="PF00646">
    <property type="entry name" value="F-box"/>
    <property type="match status" value="1"/>
</dbReference>
<reference evidence="3 4" key="1">
    <citation type="submission" date="2016-09" db="EMBL/GenBank/DDBJ databases">
        <title>The draft genome of Dichanthelium oligosanthes: A C3 panicoid grass species.</title>
        <authorList>
            <person name="Studer A.J."/>
            <person name="Schnable J.C."/>
            <person name="Brutnell T.P."/>
        </authorList>
    </citation>
    <scope>NUCLEOTIDE SEQUENCE [LARGE SCALE GENOMIC DNA]</scope>
    <source>
        <strain evidence="4">cv. Kellogg 1175</strain>
        <tissue evidence="3">Leaf</tissue>
    </source>
</reference>
<dbReference type="PANTHER" id="PTHR34591">
    <property type="entry name" value="OS03G0653100 PROTEIN-RELATED"/>
    <property type="match status" value="1"/>
</dbReference>
<dbReference type="AlphaFoldDB" id="A0A1E5VZS2"/>
<sequence>MSREPGVSFGSRFVFQADSAHHTAWSLNSSVRRVVPKPNGDSVPSIHKRTRVPAARAPRPICRRGRAVVSTSSAPRNGDDGTMELLPEDVLADVLARLAPRALAVSCQARAHGFRGISIESPASPSPYTSHQGMEDPPPALLPDDVLADVLARLAPRSLAVSRCVCREWRAIVDARCHLRADLLGGMFILTNEPEAPPYFFVRPSMARKIAAGELETYVKMEHCHNVPDVEDSCNGLLLVEERVVVNPATRQWTRLPPCPAGGSGLNDVYLVFDPHYRHTTRYFP</sequence>
<feature type="region of interest" description="Disordered" evidence="1">
    <location>
        <begin position="118"/>
        <end position="139"/>
    </location>
</feature>
<dbReference type="InterPro" id="IPR001810">
    <property type="entry name" value="F-box_dom"/>
</dbReference>
<name>A0A1E5VZS2_9POAL</name>
<accession>A0A1E5VZS2</accession>
<dbReference type="Gene3D" id="1.20.1280.50">
    <property type="match status" value="1"/>
</dbReference>
<proteinExistence type="predicted"/>
<dbReference type="STRING" id="888268.A0A1E5VZS2"/>
<organism evidence="3 4">
    <name type="scientific">Dichanthelium oligosanthes</name>
    <dbReference type="NCBI Taxonomy" id="888268"/>
    <lineage>
        <taxon>Eukaryota</taxon>
        <taxon>Viridiplantae</taxon>
        <taxon>Streptophyta</taxon>
        <taxon>Embryophyta</taxon>
        <taxon>Tracheophyta</taxon>
        <taxon>Spermatophyta</taxon>
        <taxon>Magnoliopsida</taxon>
        <taxon>Liliopsida</taxon>
        <taxon>Poales</taxon>
        <taxon>Poaceae</taxon>
        <taxon>PACMAD clade</taxon>
        <taxon>Panicoideae</taxon>
        <taxon>Panicodae</taxon>
        <taxon>Paniceae</taxon>
        <taxon>Dichantheliinae</taxon>
        <taxon>Dichanthelium</taxon>
    </lineage>
</organism>
<feature type="compositionally biased region" description="Polar residues" evidence="1">
    <location>
        <begin position="121"/>
        <end position="132"/>
    </location>
</feature>
<comment type="caution">
    <text evidence="3">The sequence shown here is derived from an EMBL/GenBank/DDBJ whole genome shotgun (WGS) entry which is preliminary data.</text>
</comment>
<dbReference type="Proteomes" id="UP000095767">
    <property type="component" value="Unassembled WGS sequence"/>
</dbReference>
<evidence type="ECO:0000313" key="3">
    <source>
        <dbReference type="EMBL" id="OEL30624.1"/>
    </source>
</evidence>
<dbReference type="SUPFAM" id="SSF81383">
    <property type="entry name" value="F-box domain"/>
    <property type="match status" value="1"/>
</dbReference>
<dbReference type="SMART" id="SM00256">
    <property type="entry name" value="FBOX"/>
    <property type="match status" value="1"/>
</dbReference>
<dbReference type="OrthoDB" id="694608at2759"/>
<dbReference type="EMBL" id="LWDX02025208">
    <property type="protein sequence ID" value="OEL30624.1"/>
    <property type="molecule type" value="Genomic_DNA"/>
</dbReference>